<evidence type="ECO:0000313" key="1">
    <source>
        <dbReference type="EMBL" id="EIY97539.1"/>
    </source>
</evidence>
<dbReference type="HOGENOM" id="CLU_2314514_0_0_10"/>
<dbReference type="AlphaFoldDB" id="I9KC70"/>
<comment type="caution">
    <text evidence="1">The sequence shown here is derived from an EMBL/GenBank/DDBJ whole genome shotgun (WGS) entry which is preliminary data.</text>
</comment>
<sequence>MGLCITEIADYICHKIEGYSYVVVTDHKKIINFRNKNNKHFIETNIEDITTRITGYSYSNLKETILDGTIRVRLWPHMKKLLMSILKRYISRNAFREIN</sequence>
<accession>I9KC70</accession>
<proteinExistence type="predicted"/>
<name>I9KC70_BACFG</name>
<evidence type="ECO:0000313" key="2">
    <source>
        <dbReference type="Proteomes" id="UP000003917"/>
    </source>
</evidence>
<organism evidence="1 2">
    <name type="scientific">Bacteroides fragilis CL05T12C13</name>
    <dbReference type="NCBI Taxonomy" id="997881"/>
    <lineage>
        <taxon>Bacteria</taxon>
        <taxon>Pseudomonadati</taxon>
        <taxon>Bacteroidota</taxon>
        <taxon>Bacteroidia</taxon>
        <taxon>Bacteroidales</taxon>
        <taxon>Bacteroidaceae</taxon>
        <taxon>Bacteroides</taxon>
    </lineage>
</organism>
<dbReference type="Proteomes" id="UP000003917">
    <property type="component" value="Unassembled WGS sequence"/>
</dbReference>
<gene>
    <name evidence="1" type="ORF">HMPREF1080_02289</name>
</gene>
<reference evidence="1 2" key="1">
    <citation type="submission" date="2012-02" db="EMBL/GenBank/DDBJ databases">
        <title>The Genome Sequence of Bacteroides fragilis CL05T12C13.</title>
        <authorList>
            <consortium name="The Broad Institute Genome Sequencing Platform"/>
            <person name="Earl A."/>
            <person name="Ward D."/>
            <person name="Feldgarden M."/>
            <person name="Gevers D."/>
            <person name="Zitomersky N.L."/>
            <person name="Coyne M.J."/>
            <person name="Comstock L.E."/>
            <person name="Young S.K."/>
            <person name="Zeng Q."/>
            <person name="Gargeya S."/>
            <person name="Fitzgerald M."/>
            <person name="Haas B."/>
            <person name="Abouelleil A."/>
            <person name="Alvarado L."/>
            <person name="Arachchi H.M."/>
            <person name="Berlin A."/>
            <person name="Chapman S.B."/>
            <person name="Gearin G."/>
            <person name="Goldberg J."/>
            <person name="Griggs A."/>
            <person name="Gujja S."/>
            <person name="Hansen M."/>
            <person name="Heiman D."/>
            <person name="Howarth C."/>
            <person name="Larimer J."/>
            <person name="Lui A."/>
            <person name="MacDonald P.J.P."/>
            <person name="McCowen C."/>
            <person name="Montmayeur A."/>
            <person name="Murphy C."/>
            <person name="Neiman D."/>
            <person name="Pearson M."/>
            <person name="Priest M."/>
            <person name="Roberts A."/>
            <person name="Saif S."/>
            <person name="Shea T."/>
            <person name="Sisk P."/>
            <person name="Stolte C."/>
            <person name="Sykes S."/>
            <person name="Wortman J."/>
            <person name="Nusbaum C."/>
            <person name="Birren B."/>
        </authorList>
    </citation>
    <scope>NUCLEOTIDE SEQUENCE [LARGE SCALE GENOMIC DNA]</scope>
    <source>
        <strain evidence="1 2">CL05T12C13</strain>
    </source>
</reference>
<dbReference type="EMBL" id="AGXP01000025">
    <property type="protein sequence ID" value="EIY97539.1"/>
    <property type="molecule type" value="Genomic_DNA"/>
</dbReference>
<protein>
    <submittedName>
        <fullName evidence="1">Uncharacterized protein</fullName>
    </submittedName>
</protein>